<dbReference type="AlphaFoldDB" id="A0AB35C2U5"/>
<evidence type="ECO:0000256" key="1">
    <source>
        <dbReference type="ARBA" id="ARBA00004496"/>
    </source>
</evidence>
<evidence type="ECO:0000256" key="4">
    <source>
        <dbReference type="ARBA" id="ARBA00022490"/>
    </source>
</evidence>
<keyword evidence="4 10" id="KW-0963">Cytoplasm</keyword>
<evidence type="ECO:0000256" key="2">
    <source>
        <dbReference type="ARBA" id="ARBA00007894"/>
    </source>
</evidence>
<dbReference type="GO" id="GO:0004818">
    <property type="term" value="F:glutamate-tRNA ligase activity"/>
    <property type="evidence" value="ECO:0007669"/>
    <property type="project" value="UniProtKB-UniRule"/>
</dbReference>
<dbReference type="PANTHER" id="PTHR43311">
    <property type="entry name" value="GLUTAMATE--TRNA LIGASE"/>
    <property type="match status" value="1"/>
</dbReference>
<dbReference type="RefSeq" id="WP_213404215.1">
    <property type="nucleotide sequence ID" value="NZ_JAGIBT010000009.1"/>
</dbReference>
<dbReference type="HAMAP" id="MF_00022">
    <property type="entry name" value="Glu_tRNA_synth_type1"/>
    <property type="match status" value="1"/>
</dbReference>
<feature type="binding site" evidence="10">
    <location>
        <position position="244"/>
    </location>
    <ligand>
        <name>ATP</name>
        <dbReference type="ChEBI" id="CHEBI:30616"/>
    </ligand>
</feature>
<gene>
    <name evidence="10 13" type="primary">gltX</name>
    <name evidence="13" type="ORF">J7561_08265</name>
</gene>
<evidence type="ECO:0000256" key="6">
    <source>
        <dbReference type="ARBA" id="ARBA00022741"/>
    </source>
</evidence>
<keyword evidence="7 10" id="KW-0067">ATP-binding</keyword>
<dbReference type="EMBL" id="JAGIBU010000008">
    <property type="protein sequence ID" value="MBS7825195.1"/>
    <property type="molecule type" value="Genomic_DNA"/>
</dbReference>
<comment type="subunit">
    <text evidence="3 10">Monomer.</text>
</comment>
<dbReference type="PANTHER" id="PTHR43311:SF2">
    <property type="entry name" value="GLUTAMATE--TRNA LIGASE, MITOCHONDRIAL-RELATED"/>
    <property type="match status" value="1"/>
</dbReference>
<reference evidence="13" key="1">
    <citation type="submission" date="2021-03" db="EMBL/GenBank/DDBJ databases">
        <title>Identification and antibiotic profiling of Wohlfahrtiimonas chitiniclastica, an underestimated human pathogen.</title>
        <authorList>
            <person name="Kopf A."/>
            <person name="Bunk B."/>
            <person name="Coldewey S."/>
            <person name="Gunzer F."/>
            <person name="Riedel T."/>
            <person name="Schroettner P."/>
        </authorList>
    </citation>
    <scope>NUCLEOTIDE SEQUENCE</scope>
    <source>
        <strain evidence="13">DSM 100917</strain>
    </source>
</reference>
<sequence>MKVRTRFAPSPTGYLHIGGARTALYSCLYAHHNKGETVLRIEDTDLERSTPEAVAAIIDGLNWLGLNFDEGPFYQTKRFDRYKEVIAEMLEAGTAYYCYCTQEELQEMRDRAEANKEKPRYNGKWRPEAGKVLPPIPEGIQPVVRFRNPIDGATSFDDLVHGTITFQNSELDDLIIARPDGTPTYNFCVVIDDMDMGITHVVRGDDHINNTPRQINILKALNAPVPQYAHVAMILGDDGQKLSKRHGAVSVTQYRDEGYLPEAVLNYLIRLGWSHGDQEIFSWDEMVELFDLKDVNKAASAFNTSKLLWLNQHYMIEKDPADLAALLVPYLNALGIKPTDMAYLAEAVKAHVARCQTMVELAEMIQYLYVTELTYDEESVAHHLTAESKPVLMALKDDLAALDVWESAELKGAMKALTKTMNIKMGQIGMPLRTAIVGRAQSPNLDETLMLVGKERTLARLETAIAKIG</sequence>
<dbReference type="InterPro" id="IPR001412">
    <property type="entry name" value="aa-tRNA-synth_I_CS"/>
</dbReference>
<keyword evidence="5 10" id="KW-0436">Ligase</keyword>
<evidence type="ECO:0000256" key="8">
    <source>
        <dbReference type="ARBA" id="ARBA00022917"/>
    </source>
</evidence>
<comment type="caution">
    <text evidence="10">Lacks conserved residue(s) required for the propagation of feature annotation.</text>
</comment>
<comment type="catalytic activity">
    <reaction evidence="10">
        <text>tRNA(Glu) + L-glutamate + ATP = L-glutamyl-tRNA(Glu) + AMP + diphosphate</text>
        <dbReference type="Rhea" id="RHEA:23540"/>
        <dbReference type="Rhea" id="RHEA-COMP:9663"/>
        <dbReference type="Rhea" id="RHEA-COMP:9680"/>
        <dbReference type="ChEBI" id="CHEBI:29985"/>
        <dbReference type="ChEBI" id="CHEBI:30616"/>
        <dbReference type="ChEBI" id="CHEBI:33019"/>
        <dbReference type="ChEBI" id="CHEBI:78442"/>
        <dbReference type="ChEBI" id="CHEBI:78520"/>
        <dbReference type="ChEBI" id="CHEBI:456215"/>
        <dbReference type="EC" id="6.1.1.17"/>
    </reaction>
</comment>
<dbReference type="EC" id="6.1.1.17" evidence="10"/>
<dbReference type="Pfam" id="PF19269">
    <property type="entry name" value="Anticodon_2"/>
    <property type="match status" value="1"/>
</dbReference>
<keyword evidence="6 10" id="KW-0547">Nucleotide-binding</keyword>
<dbReference type="InterPro" id="IPR000924">
    <property type="entry name" value="Glu/Gln-tRNA-synth"/>
</dbReference>
<dbReference type="InterPro" id="IPR014729">
    <property type="entry name" value="Rossmann-like_a/b/a_fold"/>
</dbReference>
<feature type="short sequence motif" description="'KMSKS' region" evidence="10">
    <location>
        <begin position="241"/>
        <end position="245"/>
    </location>
</feature>
<protein>
    <recommendedName>
        <fullName evidence="10">Glutamate--tRNA ligase</fullName>
        <ecNumber evidence="10">6.1.1.17</ecNumber>
    </recommendedName>
    <alternativeName>
        <fullName evidence="10">Glutamyl-tRNA synthetase</fullName>
        <shortName evidence="10">GluRS</shortName>
    </alternativeName>
</protein>
<dbReference type="NCBIfam" id="TIGR00464">
    <property type="entry name" value="gltX_bact"/>
    <property type="match status" value="1"/>
</dbReference>
<comment type="function">
    <text evidence="10">Catalyzes the attachment of glutamate to tRNA(Glu) in a two-step reaction: glutamate is first activated by ATP to form Glu-AMP and then transferred to the acceptor end of tRNA(Glu).</text>
</comment>
<accession>A0AB35C2U5</accession>
<dbReference type="SUPFAM" id="SSF48163">
    <property type="entry name" value="An anticodon-binding domain of class I aminoacyl-tRNA synthetases"/>
    <property type="match status" value="1"/>
</dbReference>
<dbReference type="Gene3D" id="3.40.50.620">
    <property type="entry name" value="HUPs"/>
    <property type="match status" value="1"/>
</dbReference>
<feature type="domain" description="Aminoacyl-tRNA synthetase class I anticodon-binding" evidence="12">
    <location>
        <begin position="323"/>
        <end position="465"/>
    </location>
</feature>
<dbReference type="InterPro" id="IPR020058">
    <property type="entry name" value="Glu/Gln-tRNA-synth_Ib_cat-dom"/>
</dbReference>
<dbReference type="FunFam" id="3.40.50.620:FF:000007">
    <property type="entry name" value="Glutamate--tRNA ligase"/>
    <property type="match status" value="1"/>
</dbReference>
<dbReference type="GO" id="GO:0005524">
    <property type="term" value="F:ATP binding"/>
    <property type="evidence" value="ECO:0007669"/>
    <property type="project" value="UniProtKB-UniRule"/>
</dbReference>
<dbReference type="InterPro" id="IPR020751">
    <property type="entry name" value="aa-tRNA-synth_I_codon-bd_sub2"/>
</dbReference>
<dbReference type="PRINTS" id="PR00987">
    <property type="entry name" value="TRNASYNTHGLU"/>
</dbReference>
<evidence type="ECO:0000259" key="11">
    <source>
        <dbReference type="Pfam" id="PF00749"/>
    </source>
</evidence>
<dbReference type="GO" id="GO:0006424">
    <property type="term" value="P:glutamyl-tRNA aminoacylation"/>
    <property type="evidence" value="ECO:0007669"/>
    <property type="project" value="UniProtKB-UniRule"/>
</dbReference>
<comment type="similarity">
    <text evidence="2 10">Belongs to the class-I aminoacyl-tRNA synthetase family. Glutamate--tRNA ligase type 1 subfamily.</text>
</comment>
<keyword evidence="9 10" id="KW-0030">Aminoacyl-tRNA synthetase</keyword>
<dbReference type="InterPro" id="IPR049940">
    <property type="entry name" value="GluQ/Sye"/>
</dbReference>
<dbReference type="InterPro" id="IPR033910">
    <property type="entry name" value="GluRS_core"/>
</dbReference>
<dbReference type="GO" id="GO:0005829">
    <property type="term" value="C:cytosol"/>
    <property type="evidence" value="ECO:0007669"/>
    <property type="project" value="TreeGrafter"/>
</dbReference>
<evidence type="ECO:0000313" key="14">
    <source>
        <dbReference type="Proteomes" id="UP000680020"/>
    </source>
</evidence>
<feature type="domain" description="Glutamyl/glutaminyl-tRNA synthetase class Ib catalytic" evidence="11">
    <location>
        <begin position="2"/>
        <end position="309"/>
    </location>
</feature>
<dbReference type="InterPro" id="IPR004527">
    <property type="entry name" value="Glu-tRNA-ligase_bac/mito"/>
</dbReference>
<keyword evidence="8 10" id="KW-0648">Protein biosynthesis</keyword>
<dbReference type="Pfam" id="PF00749">
    <property type="entry name" value="tRNA-synt_1c"/>
    <property type="match status" value="1"/>
</dbReference>
<evidence type="ECO:0000256" key="3">
    <source>
        <dbReference type="ARBA" id="ARBA00011245"/>
    </source>
</evidence>
<evidence type="ECO:0000256" key="9">
    <source>
        <dbReference type="ARBA" id="ARBA00023146"/>
    </source>
</evidence>
<name>A0AB35C2U5_9GAMM</name>
<organism evidence="13 14">
    <name type="scientific">Wohlfahrtiimonas chitiniclastica</name>
    <dbReference type="NCBI Taxonomy" id="400946"/>
    <lineage>
        <taxon>Bacteria</taxon>
        <taxon>Pseudomonadati</taxon>
        <taxon>Pseudomonadota</taxon>
        <taxon>Gammaproteobacteria</taxon>
        <taxon>Cardiobacteriales</taxon>
        <taxon>Ignatzschineriaceae</taxon>
        <taxon>Wohlfahrtiimonas</taxon>
    </lineage>
</organism>
<dbReference type="InterPro" id="IPR045462">
    <property type="entry name" value="aa-tRNA-synth_I_cd-bd"/>
</dbReference>
<proteinExistence type="inferred from homology"/>
<dbReference type="GO" id="GO:0000049">
    <property type="term" value="F:tRNA binding"/>
    <property type="evidence" value="ECO:0007669"/>
    <property type="project" value="InterPro"/>
</dbReference>
<dbReference type="GO" id="GO:0008270">
    <property type="term" value="F:zinc ion binding"/>
    <property type="evidence" value="ECO:0007669"/>
    <property type="project" value="InterPro"/>
</dbReference>
<dbReference type="PROSITE" id="PS00178">
    <property type="entry name" value="AA_TRNA_LIGASE_I"/>
    <property type="match status" value="1"/>
</dbReference>
<dbReference type="InterPro" id="IPR008925">
    <property type="entry name" value="aa_tRNA-synth_I_cd-bd_sf"/>
</dbReference>
<dbReference type="Proteomes" id="UP000680020">
    <property type="component" value="Unassembled WGS sequence"/>
</dbReference>
<evidence type="ECO:0000259" key="12">
    <source>
        <dbReference type="Pfam" id="PF19269"/>
    </source>
</evidence>
<dbReference type="CDD" id="cd00808">
    <property type="entry name" value="GluRS_core"/>
    <property type="match status" value="1"/>
</dbReference>
<dbReference type="Gene3D" id="1.10.10.350">
    <property type="match status" value="1"/>
</dbReference>
<evidence type="ECO:0000256" key="7">
    <source>
        <dbReference type="ARBA" id="ARBA00022840"/>
    </source>
</evidence>
<feature type="short sequence motif" description="'HIGH' region" evidence="10">
    <location>
        <begin position="9"/>
        <end position="19"/>
    </location>
</feature>
<comment type="caution">
    <text evidence="13">The sequence shown here is derived from an EMBL/GenBank/DDBJ whole genome shotgun (WGS) entry which is preliminary data.</text>
</comment>
<dbReference type="SUPFAM" id="SSF52374">
    <property type="entry name" value="Nucleotidylyl transferase"/>
    <property type="match status" value="1"/>
</dbReference>
<comment type="subcellular location">
    <subcellularLocation>
        <location evidence="1 10">Cytoplasm</location>
    </subcellularLocation>
</comment>
<evidence type="ECO:0000313" key="13">
    <source>
        <dbReference type="EMBL" id="MBS7825195.1"/>
    </source>
</evidence>
<evidence type="ECO:0000256" key="5">
    <source>
        <dbReference type="ARBA" id="ARBA00022598"/>
    </source>
</evidence>
<evidence type="ECO:0000256" key="10">
    <source>
        <dbReference type="HAMAP-Rule" id="MF_00022"/>
    </source>
</evidence>